<dbReference type="EMBL" id="KN818230">
    <property type="protein sequence ID" value="KIL67915.1"/>
    <property type="molecule type" value="Genomic_DNA"/>
</dbReference>
<comment type="similarity">
    <text evidence="1 10">Belongs to the SHE9 family.</text>
</comment>
<evidence type="ECO:0000256" key="4">
    <source>
        <dbReference type="ARBA" id="ARBA00022946"/>
    </source>
</evidence>
<feature type="region of interest" description="Disordered" evidence="12">
    <location>
        <begin position="30"/>
        <end position="110"/>
    </location>
</feature>
<feature type="coiled-coil region" evidence="11">
    <location>
        <begin position="161"/>
        <end position="251"/>
    </location>
</feature>
<evidence type="ECO:0000256" key="11">
    <source>
        <dbReference type="SAM" id="Coils"/>
    </source>
</evidence>
<comment type="subunit">
    <text evidence="10">Homooligomer.</text>
</comment>
<protein>
    <recommendedName>
        <fullName evidence="10">Sensitive to high expression protein 9, mitochondrial</fullName>
    </recommendedName>
</protein>
<feature type="compositionally biased region" description="Basic and acidic residues" evidence="12">
    <location>
        <begin position="33"/>
        <end position="45"/>
    </location>
</feature>
<evidence type="ECO:0000256" key="10">
    <source>
        <dbReference type="RuleBase" id="RU364128"/>
    </source>
</evidence>
<feature type="compositionally biased region" description="Polar residues" evidence="12">
    <location>
        <begin position="68"/>
        <end position="82"/>
    </location>
</feature>
<evidence type="ECO:0000313" key="14">
    <source>
        <dbReference type="Proteomes" id="UP000054549"/>
    </source>
</evidence>
<organism evidence="13 14">
    <name type="scientific">Amanita muscaria (strain Koide BX008)</name>
    <dbReference type="NCBI Taxonomy" id="946122"/>
    <lineage>
        <taxon>Eukaryota</taxon>
        <taxon>Fungi</taxon>
        <taxon>Dikarya</taxon>
        <taxon>Basidiomycota</taxon>
        <taxon>Agaricomycotina</taxon>
        <taxon>Agaricomycetes</taxon>
        <taxon>Agaricomycetidae</taxon>
        <taxon>Agaricales</taxon>
        <taxon>Pluteineae</taxon>
        <taxon>Amanitaceae</taxon>
        <taxon>Amanita</taxon>
    </lineage>
</organism>
<dbReference type="PANTHER" id="PTHR31961">
    <property type="entry name" value="SENSITIVE TO HIGH EXPRESSION PROTEIN 9, MITOCHONDRIAL"/>
    <property type="match status" value="1"/>
</dbReference>
<evidence type="ECO:0000256" key="5">
    <source>
        <dbReference type="ARBA" id="ARBA00022989"/>
    </source>
</evidence>
<evidence type="ECO:0000256" key="7">
    <source>
        <dbReference type="ARBA" id="ARBA00023128"/>
    </source>
</evidence>
<feature type="transmembrane region" description="Helical" evidence="10">
    <location>
        <begin position="394"/>
        <end position="413"/>
    </location>
</feature>
<evidence type="ECO:0000256" key="12">
    <source>
        <dbReference type="SAM" id="MobiDB-lite"/>
    </source>
</evidence>
<gene>
    <name evidence="13" type="ORF">M378DRAFT_72892</name>
</gene>
<dbReference type="PANTHER" id="PTHR31961:SF3">
    <property type="entry name" value="SENSITIVE TO HIGH EXPRESSION PROTEIN 9, MITOCHONDRIAL"/>
    <property type="match status" value="1"/>
</dbReference>
<keyword evidence="7 10" id="KW-0496">Mitochondrion</keyword>
<dbReference type="AlphaFoldDB" id="A0A0C2SWQ7"/>
<keyword evidence="8 10" id="KW-0472">Membrane</keyword>
<proteinExistence type="inferred from homology"/>
<feature type="transmembrane region" description="Helical" evidence="10">
    <location>
        <begin position="280"/>
        <end position="300"/>
    </location>
</feature>
<dbReference type="GO" id="GO:0005743">
    <property type="term" value="C:mitochondrial inner membrane"/>
    <property type="evidence" value="ECO:0007669"/>
    <property type="project" value="UniProtKB-SubCell"/>
</dbReference>
<dbReference type="OrthoDB" id="5595506at2759"/>
<dbReference type="Pfam" id="PF05546">
    <property type="entry name" value="She9_MDM33"/>
    <property type="match status" value="1"/>
</dbReference>
<keyword evidence="4 10" id="KW-0809">Transit peptide</keyword>
<evidence type="ECO:0000256" key="1">
    <source>
        <dbReference type="ARBA" id="ARBA00007472"/>
    </source>
</evidence>
<name>A0A0C2SWQ7_AMAMK</name>
<keyword evidence="5 10" id="KW-1133">Transmembrane helix</keyword>
<dbReference type="HOGENOM" id="CLU_025632_3_1_1"/>
<dbReference type="InParanoid" id="A0A0C2SWQ7"/>
<reference evidence="13 14" key="1">
    <citation type="submission" date="2014-04" db="EMBL/GenBank/DDBJ databases">
        <title>Evolutionary Origins and Diversification of the Mycorrhizal Mutualists.</title>
        <authorList>
            <consortium name="DOE Joint Genome Institute"/>
            <consortium name="Mycorrhizal Genomics Consortium"/>
            <person name="Kohler A."/>
            <person name="Kuo A."/>
            <person name="Nagy L.G."/>
            <person name="Floudas D."/>
            <person name="Copeland A."/>
            <person name="Barry K.W."/>
            <person name="Cichocki N."/>
            <person name="Veneault-Fourrey C."/>
            <person name="LaButti K."/>
            <person name="Lindquist E.A."/>
            <person name="Lipzen A."/>
            <person name="Lundell T."/>
            <person name="Morin E."/>
            <person name="Murat C."/>
            <person name="Riley R."/>
            <person name="Ohm R."/>
            <person name="Sun H."/>
            <person name="Tunlid A."/>
            <person name="Henrissat B."/>
            <person name="Grigoriev I.V."/>
            <person name="Hibbett D.S."/>
            <person name="Martin F."/>
        </authorList>
    </citation>
    <scope>NUCLEOTIDE SEQUENCE [LARGE SCALE GENOMIC DNA]</scope>
    <source>
        <strain evidence="13 14">Koide BX008</strain>
    </source>
</reference>
<dbReference type="STRING" id="946122.A0A0C2SWQ7"/>
<comment type="function">
    <text evidence="9">Required for the maintenance of the structure of the mitochondrial inner membrane. Involved in mitochondrial morphology. Causes growth arrest when highly overexpressed.</text>
</comment>
<evidence type="ECO:0000256" key="3">
    <source>
        <dbReference type="ARBA" id="ARBA00022792"/>
    </source>
</evidence>
<evidence type="ECO:0000256" key="2">
    <source>
        <dbReference type="ARBA" id="ARBA00022692"/>
    </source>
</evidence>
<comment type="subcellular location">
    <subcellularLocation>
        <location evidence="10">Mitochondrion inner membrane</location>
        <topology evidence="10">Multi-pass membrane protein</topology>
    </subcellularLocation>
</comment>
<dbReference type="GO" id="GO:0007007">
    <property type="term" value="P:inner mitochondrial membrane organization"/>
    <property type="evidence" value="ECO:0007669"/>
    <property type="project" value="TreeGrafter"/>
</dbReference>
<evidence type="ECO:0000313" key="13">
    <source>
        <dbReference type="EMBL" id="KIL67915.1"/>
    </source>
</evidence>
<dbReference type="Proteomes" id="UP000054549">
    <property type="component" value="Unassembled WGS sequence"/>
</dbReference>
<sequence length="414" mass="47059">MLRAFRPTAGFFHPFSIRNDTHYRPLHSAAILRQDRQRQGLDGSRRQGNGSEGDPGRRGTVEEDSSSEPKNQDTFPSLRDTTSTFQAPSPSSSKSELYSENLVQDNARPPNLEAIKQRLREWSEHTAVVVRTRADDFTARSKTKFSELGAHLNKVTGYEEIEALKRQVVEQEQGLKSTRQAAREAKRVYQQAVIQRSNSQREVNELLQRKSLWTDSDVGRFTTLVRQDHLYEQEEQRAKSAVDETEDAVDREFTQLMRIILARYHEEQVWSDKIRSASTYGSLAALGLNLVVFILAIAVVEPWKRRNLSKTFEKKIQELSVENAAKLGLSMQAIGKQLGQQEQLLEEMQGQLTARLEKLDVLESVRKSIVMEEEPMIEPAVATKSLLTKKEMEMVAIGIGAGACVTTLLRWFWA</sequence>
<keyword evidence="3 10" id="KW-0999">Mitochondrion inner membrane</keyword>
<feature type="compositionally biased region" description="Low complexity" evidence="12">
    <location>
        <begin position="83"/>
        <end position="99"/>
    </location>
</feature>
<keyword evidence="2 10" id="KW-0812">Transmembrane</keyword>
<evidence type="ECO:0000256" key="8">
    <source>
        <dbReference type="ARBA" id="ARBA00023136"/>
    </source>
</evidence>
<evidence type="ECO:0000256" key="6">
    <source>
        <dbReference type="ARBA" id="ARBA00023054"/>
    </source>
</evidence>
<keyword evidence="6 11" id="KW-0175">Coiled coil</keyword>
<evidence type="ECO:0000256" key="9">
    <source>
        <dbReference type="ARBA" id="ARBA00024807"/>
    </source>
</evidence>
<keyword evidence="14" id="KW-1185">Reference proteome</keyword>
<dbReference type="InterPro" id="IPR008839">
    <property type="entry name" value="MDM33_fungi"/>
</dbReference>
<accession>A0A0C2SWQ7</accession>